<evidence type="ECO:0000256" key="1">
    <source>
        <dbReference type="SAM" id="Phobius"/>
    </source>
</evidence>
<name>A0A9N8ERY8_9STRA</name>
<dbReference type="AlphaFoldDB" id="A0A9N8ERY8"/>
<evidence type="ECO:0000313" key="2">
    <source>
        <dbReference type="EMBL" id="CAB9523610.1"/>
    </source>
</evidence>
<dbReference type="PANTHER" id="PTHR34286">
    <property type="entry name" value="TRANSMEMBRANE PROTEIN"/>
    <property type="match status" value="1"/>
</dbReference>
<organism evidence="2 3">
    <name type="scientific">Seminavis robusta</name>
    <dbReference type="NCBI Taxonomy" id="568900"/>
    <lineage>
        <taxon>Eukaryota</taxon>
        <taxon>Sar</taxon>
        <taxon>Stramenopiles</taxon>
        <taxon>Ochrophyta</taxon>
        <taxon>Bacillariophyta</taxon>
        <taxon>Bacillariophyceae</taxon>
        <taxon>Bacillariophycidae</taxon>
        <taxon>Naviculales</taxon>
        <taxon>Naviculaceae</taxon>
        <taxon>Seminavis</taxon>
    </lineage>
</organism>
<dbReference type="Proteomes" id="UP001153069">
    <property type="component" value="Unassembled WGS sequence"/>
</dbReference>
<keyword evidence="3" id="KW-1185">Reference proteome</keyword>
<dbReference type="EMBL" id="CAICTM010001435">
    <property type="protein sequence ID" value="CAB9523610.1"/>
    <property type="molecule type" value="Genomic_DNA"/>
</dbReference>
<sequence>MGGGGWWYVPKVWSPSGGWWCNPPNWKRNTAVGYLVVGVLTACVFKISADNERRPVPPRVHIPSQYWCKHAKEDDPRLA</sequence>
<comment type="caution">
    <text evidence="2">The sequence shown here is derived from an EMBL/GenBank/DDBJ whole genome shotgun (WGS) entry which is preliminary data.</text>
</comment>
<keyword evidence="1" id="KW-1133">Transmembrane helix</keyword>
<keyword evidence="1" id="KW-0472">Membrane</keyword>
<gene>
    <name evidence="2" type="ORF">SEMRO_1437_G272550.1</name>
</gene>
<dbReference type="OrthoDB" id="2100988at2759"/>
<protein>
    <submittedName>
        <fullName evidence="2">Uncharacterized protein</fullName>
    </submittedName>
</protein>
<feature type="transmembrane region" description="Helical" evidence="1">
    <location>
        <begin position="31"/>
        <end position="49"/>
    </location>
</feature>
<accession>A0A9N8ERY8</accession>
<keyword evidence="1" id="KW-0812">Transmembrane</keyword>
<evidence type="ECO:0000313" key="3">
    <source>
        <dbReference type="Proteomes" id="UP001153069"/>
    </source>
</evidence>
<reference evidence="2" key="1">
    <citation type="submission" date="2020-06" db="EMBL/GenBank/DDBJ databases">
        <authorList>
            <consortium name="Plant Systems Biology data submission"/>
        </authorList>
    </citation>
    <scope>NUCLEOTIDE SEQUENCE</scope>
    <source>
        <strain evidence="2">D6</strain>
    </source>
</reference>
<dbReference type="PANTHER" id="PTHR34286:SF1">
    <property type="entry name" value="TRANSMEMBRANE PROTEIN"/>
    <property type="match status" value="1"/>
</dbReference>
<proteinExistence type="predicted"/>